<gene>
    <name evidence="3" type="ORF">AMPC_00470</name>
</gene>
<dbReference type="InterPro" id="IPR039315">
    <property type="entry name" value="CheW"/>
</dbReference>
<feature type="region of interest" description="Disordered" evidence="1">
    <location>
        <begin position="1"/>
        <end position="73"/>
    </location>
</feature>
<dbReference type="EMBL" id="AP025592">
    <property type="protein sequence ID" value="BDG06934.1"/>
    <property type="molecule type" value="Genomic_DNA"/>
</dbReference>
<evidence type="ECO:0000256" key="1">
    <source>
        <dbReference type="SAM" id="MobiDB-lite"/>
    </source>
</evidence>
<dbReference type="InterPro" id="IPR036061">
    <property type="entry name" value="CheW-like_dom_sf"/>
</dbReference>
<feature type="compositionally biased region" description="Pro residues" evidence="1">
    <location>
        <begin position="125"/>
        <end position="149"/>
    </location>
</feature>
<dbReference type="InterPro" id="IPR002545">
    <property type="entry name" value="CheW-lke_dom"/>
</dbReference>
<dbReference type="Proteomes" id="UP001162734">
    <property type="component" value="Chromosome"/>
</dbReference>
<dbReference type="Pfam" id="PF01584">
    <property type="entry name" value="CheW"/>
    <property type="match status" value="1"/>
</dbReference>
<dbReference type="PANTHER" id="PTHR22617">
    <property type="entry name" value="CHEMOTAXIS SENSOR HISTIDINE KINASE-RELATED"/>
    <property type="match status" value="1"/>
</dbReference>
<proteinExistence type="predicted"/>
<feature type="domain" description="CheW-like" evidence="2">
    <location>
        <begin position="188"/>
        <end position="330"/>
    </location>
</feature>
<dbReference type="PANTHER" id="PTHR22617:SF23">
    <property type="entry name" value="CHEMOTAXIS PROTEIN CHEW"/>
    <property type="match status" value="1"/>
</dbReference>
<dbReference type="CDD" id="cd00732">
    <property type="entry name" value="CheW"/>
    <property type="match status" value="1"/>
</dbReference>
<sequence length="336" mass="35438">MDFLKIRKKAQERSEARASATRPPPAPAISEERPPSAAPSMMPLEDPPAPAPREVPSRMPEDRAPPAPAELLSAALTSALAPVFPPVSMMPLEEPSPAPKGAPAPLWSPALIPADAPPERADRAAPPPAAPRAAPEPPPEPTPELPPRQPADALSEFFFAQDEVGPAVPDLGLCDPGAQSAGEAPEARREYLAFRLGGEEYAFAIDFIREILKAPPITEVPRAPAHVLGVITVRGDVIPVFDPRRRLGLAPAPAEGRGQGRVIICDAGEGPCGLLVDAVAQVVRLPPSAIEQKPQGIVGSSAEYIAGIGRERDRLYILLDLAAVLRFSKPKEALAP</sequence>
<evidence type="ECO:0000313" key="3">
    <source>
        <dbReference type="EMBL" id="BDG06934.1"/>
    </source>
</evidence>
<protein>
    <recommendedName>
        <fullName evidence="2">CheW-like domain-containing protein</fullName>
    </recommendedName>
</protein>
<name>A0ABN6N141_9BACT</name>
<evidence type="ECO:0000259" key="2">
    <source>
        <dbReference type="PROSITE" id="PS50851"/>
    </source>
</evidence>
<dbReference type="SUPFAM" id="SSF50341">
    <property type="entry name" value="CheW-like"/>
    <property type="match status" value="1"/>
</dbReference>
<dbReference type="Gene3D" id="2.40.50.180">
    <property type="entry name" value="CheA-289, Domain 4"/>
    <property type="match status" value="1"/>
</dbReference>
<dbReference type="Gene3D" id="2.30.30.40">
    <property type="entry name" value="SH3 Domains"/>
    <property type="match status" value="1"/>
</dbReference>
<accession>A0ABN6N141</accession>
<evidence type="ECO:0000313" key="4">
    <source>
        <dbReference type="Proteomes" id="UP001162734"/>
    </source>
</evidence>
<dbReference type="SMART" id="SM00260">
    <property type="entry name" value="CheW"/>
    <property type="match status" value="1"/>
</dbReference>
<feature type="region of interest" description="Disordered" evidence="1">
    <location>
        <begin position="86"/>
        <end position="150"/>
    </location>
</feature>
<keyword evidence="4" id="KW-1185">Reference proteome</keyword>
<organism evidence="3 4">
    <name type="scientific">Anaeromyxobacter paludicola</name>
    <dbReference type="NCBI Taxonomy" id="2918171"/>
    <lineage>
        <taxon>Bacteria</taxon>
        <taxon>Pseudomonadati</taxon>
        <taxon>Myxococcota</taxon>
        <taxon>Myxococcia</taxon>
        <taxon>Myxococcales</taxon>
        <taxon>Cystobacterineae</taxon>
        <taxon>Anaeromyxobacteraceae</taxon>
        <taxon>Anaeromyxobacter</taxon>
    </lineage>
</organism>
<dbReference type="RefSeq" id="WP_248343515.1">
    <property type="nucleotide sequence ID" value="NZ_AP025592.1"/>
</dbReference>
<feature type="compositionally biased region" description="Basic and acidic residues" evidence="1">
    <location>
        <begin position="55"/>
        <end position="64"/>
    </location>
</feature>
<reference evidence="4" key="1">
    <citation type="journal article" date="2022" name="Int. J. Syst. Evol. Microbiol.">
        <title>Anaeromyxobacter oryzae sp. nov., Anaeromyxobacter diazotrophicus sp. nov. and Anaeromyxobacter paludicola sp. nov., isolated from paddy soils.</title>
        <authorList>
            <person name="Itoh H."/>
            <person name="Xu Z."/>
            <person name="Mise K."/>
            <person name="Masuda Y."/>
            <person name="Ushijima N."/>
            <person name="Hayakawa C."/>
            <person name="Shiratori Y."/>
            <person name="Senoo K."/>
        </authorList>
    </citation>
    <scope>NUCLEOTIDE SEQUENCE [LARGE SCALE GENOMIC DNA]</scope>
    <source>
        <strain evidence="4">Red630</strain>
    </source>
</reference>
<dbReference type="PROSITE" id="PS50851">
    <property type="entry name" value="CHEW"/>
    <property type="match status" value="1"/>
</dbReference>